<dbReference type="AlphaFoldDB" id="A0A401N0Y1"/>
<protein>
    <submittedName>
        <fullName evidence="1">Thioesterase family protein</fullName>
    </submittedName>
</protein>
<dbReference type="Gene3D" id="2.40.160.210">
    <property type="entry name" value="Acyl-CoA thioesterase, double hotdog domain"/>
    <property type="match status" value="1"/>
</dbReference>
<name>A0A401N0Y1_RHOER</name>
<dbReference type="Proteomes" id="UP000627573">
    <property type="component" value="Unassembled WGS sequence"/>
</dbReference>
<organism evidence="1 2">
    <name type="scientific">Rhodococcus erythropolis</name>
    <name type="common">Arthrobacter picolinophilus</name>
    <dbReference type="NCBI Taxonomy" id="1833"/>
    <lineage>
        <taxon>Bacteria</taxon>
        <taxon>Bacillati</taxon>
        <taxon>Actinomycetota</taxon>
        <taxon>Actinomycetes</taxon>
        <taxon>Mycobacteriales</taxon>
        <taxon>Nocardiaceae</taxon>
        <taxon>Rhodococcus</taxon>
        <taxon>Rhodococcus erythropolis group</taxon>
    </lineage>
</organism>
<accession>A0A401N0Y1</accession>
<keyword evidence="2" id="KW-1185">Reference proteome</keyword>
<dbReference type="InterPro" id="IPR029069">
    <property type="entry name" value="HotDog_dom_sf"/>
</dbReference>
<sequence>MTGEPAFFSVDRTPHGDVLTPLPTAAGNWGPNRMRGLAVSGALARAVEHAVPDSEFRPVRWTLELCRVATMDRCHADVRIIRTGKRISLVEADLLQGDTKVATARALFLKPDPDVSTADVWSQTSQLQCPPTDLSPGTEEPRLHYSDDTGWVSTPASDHNGTRKIMWVLGVRVAEDEALSAFQFAASAADVASVVGNWGTAGMQFINADVTLALARLPQGLEIGLAATDRVETDGISTSTVTVFDRSGTLGTAVVCALANVHASVDPRMR</sequence>
<gene>
    <name evidence="1" type="ORF">I3517_14200</name>
</gene>
<dbReference type="InterPro" id="IPR049449">
    <property type="entry name" value="TesB_ACOT8-like_N"/>
</dbReference>
<dbReference type="Pfam" id="PF13622">
    <property type="entry name" value="4HBT_3"/>
    <property type="match status" value="1"/>
</dbReference>
<reference evidence="1 2" key="1">
    <citation type="submission" date="2020-12" db="EMBL/GenBank/DDBJ databases">
        <title>Draft genome sequence of furan degrading bacterial strain FUR100.</title>
        <authorList>
            <person name="Woiski C."/>
        </authorList>
    </citation>
    <scope>NUCLEOTIDE SEQUENCE [LARGE SCALE GENOMIC DNA]</scope>
    <source>
        <strain evidence="1 2">FUR100</strain>
    </source>
</reference>
<dbReference type="RefSeq" id="WP_020906247.1">
    <property type="nucleotide sequence ID" value="NZ_BHXB01000001.1"/>
</dbReference>
<comment type="caution">
    <text evidence="1">The sequence shown here is derived from an EMBL/GenBank/DDBJ whole genome shotgun (WGS) entry which is preliminary data.</text>
</comment>
<dbReference type="OMA" id="IWGYGAT"/>
<dbReference type="SUPFAM" id="SSF54637">
    <property type="entry name" value="Thioesterase/thiol ester dehydrase-isomerase"/>
    <property type="match status" value="1"/>
</dbReference>
<dbReference type="InterPro" id="IPR042171">
    <property type="entry name" value="Acyl-CoA_hotdog"/>
</dbReference>
<evidence type="ECO:0000313" key="1">
    <source>
        <dbReference type="EMBL" id="MBH5143761.1"/>
    </source>
</evidence>
<dbReference type="EMBL" id="JAECSB010000044">
    <property type="protein sequence ID" value="MBH5143761.1"/>
    <property type="molecule type" value="Genomic_DNA"/>
</dbReference>
<proteinExistence type="predicted"/>
<evidence type="ECO:0000313" key="2">
    <source>
        <dbReference type="Proteomes" id="UP000627573"/>
    </source>
</evidence>